<sequence>MPHQPQSQPSFLIVGAGVYGASTALTLARLGYRSITVLDRSTDGFAAPDAASNDVNKIARSAYSAPLYRNLAKEALSQWRTDPTISRFYHEVGLVLHSGIAALNGDSASGITDDAEAYVRNGVENSVEKGGFAELPRPGQQLPRPAWPFHSDDEALDAFPPALRPHLGEGLKGFGKRQTGYIDPRGGWTEANAAVRAVLAEAIRLGVKVVPRCVAKELLYHDRPSSTGKRVVRGIRSADGKEYTADHTVIAAGAWSRLLLQQLLPGSSINALPPASPSAQCVVLLQLTPEERAVLKHAPVVLNFDTGLYVFEPTADGVLKMAIHSAAGYQNPAPRLDLETAYPTFQQGEERHCAQPSAIYKESADQFVPEDKVRTMLEELYTLYPLLRAVPAERIRTRICWYSDTLDENWVLDHHPDVDNLVVAGGDSGHGYKFLPTLGRLVAAKLGVEGVPELTPYQQRVFSFEHHRELAEKVKRGEKVESADSGRAPGGGAAAGKPVAERTMRMDKSATSKSNPRARL</sequence>
<evidence type="ECO:0000259" key="7">
    <source>
        <dbReference type="Pfam" id="PF01266"/>
    </source>
</evidence>
<reference evidence="8 9" key="1">
    <citation type="submission" date="2018-03" db="EMBL/GenBank/DDBJ databases">
        <authorList>
            <person name="Guldener U."/>
        </authorList>
    </citation>
    <scope>NUCLEOTIDE SEQUENCE [LARGE SCALE GENOMIC DNA]</scope>
    <source>
        <strain evidence="8 9">DAOM196992</strain>
    </source>
</reference>
<dbReference type="OrthoDB" id="2219495at2759"/>
<feature type="compositionally biased region" description="Basic and acidic residues" evidence="6">
    <location>
        <begin position="473"/>
        <end position="484"/>
    </location>
</feature>
<dbReference type="EMBL" id="OOIP01000011">
    <property type="protein sequence ID" value="SPO38867.1"/>
    <property type="molecule type" value="Genomic_DNA"/>
</dbReference>
<evidence type="ECO:0000256" key="2">
    <source>
        <dbReference type="ARBA" id="ARBA00010989"/>
    </source>
</evidence>
<evidence type="ECO:0000313" key="9">
    <source>
        <dbReference type="Proteomes" id="UP000323386"/>
    </source>
</evidence>
<dbReference type="GO" id="GO:0050660">
    <property type="term" value="F:flavin adenine dinucleotide binding"/>
    <property type="evidence" value="ECO:0007669"/>
    <property type="project" value="InterPro"/>
</dbReference>
<keyword evidence="5" id="KW-0560">Oxidoreductase</keyword>
<feature type="compositionally biased region" description="Basic and acidic residues" evidence="6">
    <location>
        <begin position="499"/>
        <end position="510"/>
    </location>
</feature>
<comment type="similarity">
    <text evidence="2">Belongs to the MSOX/MTOX family.</text>
</comment>
<dbReference type="InterPro" id="IPR036188">
    <property type="entry name" value="FAD/NAD-bd_sf"/>
</dbReference>
<keyword evidence="4" id="KW-0274">FAD</keyword>
<evidence type="ECO:0000256" key="3">
    <source>
        <dbReference type="ARBA" id="ARBA00022630"/>
    </source>
</evidence>
<protein>
    <submittedName>
        <fullName evidence="8">Related to fructosyl amino acid oxidase</fullName>
    </submittedName>
</protein>
<keyword evidence="9" id="KW-1185">Reference proteome</keyword>
<dbReference type="SUPFAM" id="SSF51905">
    <property type="entry name" value="FAD/NAD(P)-binding domain"/>
    <property type="match status" value="1"/>
</dbReference>
<proteinExistence type="inferred from homology"/>
<evidence type="ECO:0000313" key="8">
    <source>
        <dbReference type="EMBL" id="SPO38867.1"/>
    </source>
</evidence>
<dbReference type="PANTHER" id="PTHR10961">
    <property type="entry name" value="PEROXISOMAL SARCOSINE OXIDASE"/>
    <property type="match status" value="1"/>
</dbReference>
<organism evidence="8 9">
    <name type="scientific">Pseudozyma flocculosa</name>
    <dbReference type="NCBI Taxonomy" id="84751"/>
    <lineage>
        <taxon>Eukaryota</taxon>
        <taxon>Fungi</taxon>
        <taxon>Dikarya</taxon>
        <taxon>Basidiomycota</taxon>
        <taxon>Ustilaginomycotina</taxon>
        <taxon>Ustilaginomycetes</taxon>
        <taxon>Ustilaginales</taxon>
        <taxon>Ustilaginaceae</taxon>
        <taxon>Pseudozyma</taxon>
    </lineage>
</organism>
<dbReference type="Pfam" id="PF01266">
    <property type="entry name" value="DAO"/>
    <property type="match status" value="1"/>
</dbReference>
<evidence type="ECO:0000256" key="6">
    <source>
        <dbReference type="SAM" id="MobiDB-lite"/>
    </source>
</evidence>
<dbReference type="AlphaFoldDB" id="A0A5C3F5B9"/>
<feature type="compositionally biased region" description="Polar residues" evidence="6">
    <location>
        <begin position="511"/>
        <end position="520"/>
    </location>
</feature>
<evidence type="ECO:0000256" key="4">
    <source>
        <dbReference type="ARBA" id="ARBA00022827"/>
    </source>
</evidence>
<dbReference type="GO" id="GO:0050031">
    <property type="term" value="F:L-pipecolate oxidase activity"/>
    <property type="evidence" value="ECO:0007669"/>
    <property type="project" value="TreeGrafter"/>
</dbReference>
<evidence type="ECO:0000256" key="1">
    <source>
        <dbReference type="ARBA" id="ARBA00001974"/>
    </source>
</evidence>
<feature type="region of interest" description="Disordered" evidence="6">
    <location>
        <begin position="473"/>
        <end position="520"/>
    </location>
</feature>
<keyword evidence="3" id="KW-0285">Flavoprotein</keyword>
<gene>
    <name evidence="8" type="ORF">PSFLO_04346</name>
</gene>
<dbReference type="Gene3D" id="3.50.50.60">
    <property type="entry name" value="FAD/NAD(P)-binding domain"/>
    <property type="match status" value="1"/>
</dbReference>
<dbReference type="InterPro" id="IPR006076">
    <property type="entry name" value="FAD-dep_OxRdtase"/>
</dbReference>
<dbReference type="Gene3D" id="3.30.9.10">
    <property type="entry name" value="D-Amino Acid Oxidase, subunit A, domain 2"/>
    <property type="match status" value="1"/>
</dbReference>
<dbReference type="Proteomes" id="UP000323386">
    <property type="component" value="Unassembled WGS sequence"/>
</dbReference>
<dbReference type="GO" id="GO:0004657">
    <property type="term" value="F:proline dehydrogenase activity"/>
    <property type="evidence" value="ECO:0007669"/>
    <property type="project" value="TreeGrafter"/>
</dbReference>
<accession>A0A5C3F5B9</accession>
<dbReference type="GO" id="GO:0008115">
    <property type="term" value="F:sarcosine oxidase activity"/>
    <property type="evidence" value="ECO:0007669"/>
    <property type="project" value="TreeGrafter"/>
</dbReference>
<comment type="cofactor">
    <cofactor evidence="1">
        <name>FAD</name>
        <dbReference type="ChEBI" id="CHEBI:57692"/>
    </cofactor>
</comment>
<dbReference type="PANTHER" id="PTHR10961:SF46">
    <property type="entry name" value="PEROXISOMAL SARCOSINE OXIDASE"/>
    <property type="match status" value="1"/>
</dbReference>
<name>A0A5C3F5B9_9BASI</name>
<feature type="domain" description="FAD dependent oxidoreductase" evidence="7">
    <location>
        <begin position="12"/>
        <end position="444"/>
    </location>
</feature>
<evidence type="ECO:0000256" key="5">
    <source>
        <dbReference type="ARBA" id="ARBA00023002"/>
    </source>
</evidence>
<dbReference type="InterPro" id="IPR045170">
    <property type="entry name" value="MTOX"/>
</dbReference>